<organism evidence="1 2">
    <name type="scientific">Phyllachora maydis</name>
    <dbReference type="NCBI Taxonomy" id="1825666"/>
    <lineage>
        <taxon>Eukaryota</taxon>
        <taxon>Fungi</taxon>
        <taxon>Dikarya</taxon>
        <taxon>Ascomycota</taxon>
        <taxon>Pezizomycotina</taxon>
        <taxon>Sordariomycetes</taxon>
        <taxon>Sordariomycetidae</taxon>
        <taxon>Phyllachorales</taxon>
        <taxon>Phyllachoraceae</taxon>
        <taxon>Phyllachora</taxon>
    </lineage>
</organism>
<sequence length="77" mass="8200">MAAATPESPFTTFNSSTLNSFRFVIGIADPGSLSMLAACPSGCIAQTKLLLLGARPRAFKQQLSGQFHFVDAIKSEH</sequence>
<dbReference type="Proteomes" id="UP001217918">
    <property type="component" value="Unassembled WGS sequence"/>
</dbReference>
<comment type="caution">
    <text evidence="1">The sequence shown here is derived from an EMBL/GenBank/DDBJ whole genome shotgun (WGS) entry which is preliminary data.</text>
</comment>
<gene>
    <name evidence="1" type="ORF">P8C59_000900</name>
</gene>
<name>A0AAD9M9H3_9PEZI</name>
<accession>A0AAD9M9H3</accession>
<dbReference type="AlphaFoldDB" id="A0AAD9M9H3"/>
<proteinExistence type="predicted"/>
<protein>
    <submittedName>
        <fullName evidence="1">Uncharacterized protein</fullName>
    </submittedName>
</protein>
<evidence type="ECO:0000313" key="2">
    <source>
        <dbReference type="Proteomes" id="UP001217918"/>
    </source>
</evidence>
<dbReference type="EMBL" id="JAQQPM010000001">
    <property type="protein sequence ID" value="KAK2067140.1"/>
    <property type="molecule type" value="Genomic_DNA"/>
</dbReference>
<evidence type="ECO:0000313" key="1">
    <source>
        <dbReference type="EMBL" id="KAK2067140.1"/>
    </source>
</evidence>
<keyword evidence="2" id="KW-1185">Reference proteome</keyword>
<reference evidence="1" key="1">
    <citation type="journal article" date="2023" name="Mol. Plant Microbe Interact.">
        <title>Elucidating the Obligate Nature and Biological Capacity of an Invasive Fungal Corn Pathogen.</title>
        <authorList>
            <person name="MacCready J.S."/>
            <person name="Roggenkamp E.M."/>
            <person name="Gdanetz K."/>
            <person name="Chilvers M.I."/>
        </authorList>
    </citation>
    <scope>NUCLEOTIDE SEQUENCE</scope>
    <source>
        <strain evidence="1">PM02</strain>
    </source>
</reference>